<accession>A0ACC4BNL0</accession>
<gene>
    <name evidence="1" type="ORF">D5086_017453</name>
</gene>
<name>A0ACC4BNL0_POPAL</name>
<protein>
    <submittedName>
        <fullName evidence="1">Uncharacterized protein</fullName>
    </submittedName>
</protein>
<dbReference type="EMBL" id="RCHU02000009">
    <property type="protein sequence ID" value="KAL3579618.1"/>
    <property type="molecule type" value="Genomic_DNA"/>
</dbReference>
<evidence type="ECO:0000313" key="1">
    <source>
        <dbReference type="EMBL" id="KAL3579618.1"/>
    </source>
</evidence>
<evidence type="ECO:0000313" key="2">
    <source>
        <dbReference type="Proteomes" id="UP000309997"/>
    </source>
</evidence>
<proteinExistence type="predicted"/>
<organism evidence="1 2">
    <name type="scientific">Populus alba</name>
    <name type="common">White poplar</name>
    <dbReference type="NCBI Taxonomy" id="43335"/>
    <lineage>
        <taxon>Eukaryota</taxon>
        <taxon>Viridiplantae</taxon>
        <taxon>Streptophyta</taxon>
        <taxon>Embryophyta</taxon>
        <taxon>Tracheophyta</taxon>
        <taxon>Spermatophyta</taxon>
        <taxon>Magnoliopsida</taxon>
        <taxon>eudicotyledons</taxon>
        <taxon>Gunneridae</taxon>
        <taxon>Pentapetalae</taxon>
        <taxon>rosids</taxon>
        <taxon>fabids</taxon>
        <taxon>Malpighiales</taxon>
        <taxon>Salicaceae</taxon>
        <taxon>Saliceae</taxon>
        <taxon>Populus</taxon>
    </lineage>
</organism>
<reference evidence="1 2" key="1">
    <citation type="journal article" date="2024" name="Plant Biotechnol. J.">
        <title>Genome and CRISPR/Cas9 system of a widespread forest tree (Populus alba) in the world.</title>
        <authorList>
            <person name="Liu Y.J."/>
            <person name="Jiang P.F."/>
            <person name="Han X.M."/>
            <person name="Li X.Y."/>
            <person name="Wang H.M."/>
            <person name="Wang Y.J."/>
            <person name="Wang X.X."/>
            <person name="Zeng Q.Y."/>
        </authorList>
    </citation>
    <scope>NUCLEOTIDE SEQUENCE [LARGE SCALE GENOMIC DNA]</scope>
    <source>
        <strain evidence="2">cv. PAL-ZL1</strain>
    </source>
</reference>
<sequence length="1788" mass="202741">MESVLHDDALRSGLPTATTRVPGKKVHNNRSDLWIPLKNFSRVFEGCFTSSSVESEPHNDAVRSGLTTDMTRVPVKKVHNYRPDRWIALKVFSQVSGGCFTLSSMESVPHSDDVQSDLTTDTTRVPGACNQNRSPTISGRALPPTRPEYGVRRSITIDPTIGSLKNFFHEFPEVVLLGVAWNQYSTPTMSSWTLPRTQLEYRLGISTTLRDVRSDLTTNTTRVPGKKVLNYRSDRWIALKNFSRVSGGSFTWSRVESVHHSDVVQSGDTTDTIRVTESHSDDIRSGLTTDTTRVPVQHSDDVQLDLTTDTTRVLDACNHNRTSTLSGRALPPTRLEYRSGINTSQRRCPFGPYRHDNSDGLESVPHSDDVRSDLTTDTTRVPVHHSDAVQSGHTTDTTTVTGKKVHNYRPDRWIALKVFSRVSRGCFTWSSLESVPHSDDVRLDLTTDTTRVPGTYEALSKTQPHTSSGGMHNLREDHDLQAKFASLARKVEALELKKSGQLKSVQDIVCQICETKEHSTNDCPTLPSFKECLHEQAHALNSFQRPNHNPYSQTYNPGWRNHPNFSWKSDSNNAQTSQPPFQAHHNFQNSHGYAPPYAPPPRRNFEETLHAFIEKQETINTQLAQSMTDFKDALAKLTSALSFQEKGKFPSQPQQNPKGQYNANASSSGSQHMDQVKSVITLRSGKVIEKPILEPCEKDDESISEGKEGVEPEHCKEKADSPPALPFPHAMTKQRKVNHNFEIFEIFKQVRINIPLLDAIKQVPSYAKFLKDLCTVKRKLNVKKKVFLAEQVSVILQNNNALKYKGPGCPTISCFIGDHKIKRALLDLGASVNLLPYSVFQSLNLGELKPTSVTLLLADRSVKVPRGIVEDVLVQVDKFIYPVDFVVLDTQPVEACNSIPVILGRPFLATSNALINCRNGLMKLSFGNMTLEMNIFNIYKQPGDDNDLQEVDFIEKLVHDQFQTTSSETEIDESDDLQMVYFQESKACNWRPQIEELPSRSIEPIPSSVQPPKPELKPLPFNLKYSFLGENETFPVIISSKLNAHQEGKLLQILKMHKNALGWTIADIKGISPLICTHKIYLEENAKPSREMQRRLNPNMKEVVKNEVIKLLDNGIIYPISDSKWLSPTQVVPKKSGVTVITNEKNELIPTRTVTGWRMCIDYRKLNSMTRKDHFPLPFMDQILERVAGHEFYCFLDGYSGYNQIEIALEDQEKTTFTCPFGTFAYRRMPFGLCNAPATFQRCMLSIFSDMVEQKLLSRCEEKNLVLNWEKCHFMVTNGIVLGHIVSSKGIEVDKSKIELIANLPIPKSVKDVRSFLGHAGFYRRFIKDFSVISKPLSNLLTKDNIFEWTEHCEEAFIKRKNLLTSAPVIQPPDWSLPFEIMCDASDYAVGAVLGQRKDKKPYVIYYASKTLNSAQMNYTTTEKELLAVVFACDKFRSYLVGSPVVVFSDHAALKYLLSKKDSKARLVRWILLLQEFDITIKDKKGTENVVSDHLSRLTTDSKSDITPIDDYFPDESLFSVSTMPWFANIVNFLVSGQLPAHWSTQDKRKFLNEVKNFYWDDPYLFKYCPDQIFRRCIPDNEVSSVIKFCHSEACGGHFSSRKTTAKILQSEFYWPTMFKDSHAFCKTCENCQKLGSISKCHMMPLNPILVIEIFDCWGIDFMGPFPPSFGFVYILVVVDYVSKWIEAIPSRNNDHKTVIKFLKDNILSRFGIPRAIISDGGTHFCNKPFASLMKKYGITHRVATPYHPQTSGQVELANREIKQILEKTVNPNRKDWSLRFNDALWAY</sequence>
<comment type="caution">
    <text evidence="1">The sequence shown here is derived from an EMBL/GenBank/DDBJ whole genome shotgun (WGS) entry which is preliminary data.</text>
</comment>
<dbReference type="Proteomes" id="UP000309997">
    <property type="component" value="Unassembled WGS sequence"/>
</dbReference>
<keyword evidence="2" id="KW-1185">Reference proteome</keyword>